<dbReference type="EMBL" id="JACJVQ010000003">
    <property type="protein sequence ID" value="MBB6633187.1"/>
    <property type="molecule type" value="Genomic_DNA"/>
</dbReference>
<feature type="transmembrane region" description="Helical" evidence="1">
    <location>
        <begin position="50"/>
        <end position="71"/>
    </location>
</feature>
<reference evidence="2 3" key="1">
    <citation type="submission" date="2020-08" db="EMBL/GenBank/DDBJ databases">
        <title>Cohnella phylogeny.</title>
        <authorList>
            <person name="Dunlap C."/>
        </authorList>
    </citation>
    <scope>NUCLEOTIDE SEQUENCE [LARGE SCALE GENOMIC DNA]</scope>
    <source>
        <strain evidence="2 3">DSM 25241</strain>
    </source>
</reference>
<feature type="transmembrane region" description="Helical" evidence="1">
    <location>
        <begin position="114"/>
        <end position="134"/>
    </location>
</feature>
<comment type="caution">
    <text evidence="2">The sequence shown here is derived from an EMBL/GenBank/DDBJ whole genome shotgun (WGS) entry which is preliminary data.</text>
</comment>
<accession>A0A841SU79</accession>
<keyword evidence="1" id="KW-0472">Membrane</keyword>
<keyword evidence="1" id="KW-1133">Transmembrane helix</keyword>
<dbReference type="AlphaFoldDB" id="A0A841SU79"/>
<feature type="transmembrane region" description="Helical" evidence="1">
    <location>
        <begin position="7"/>
        <end position="30"/>
    </location>
</feature>
<proteinExistence type="predicted"/>
<keyword evidence="1" id="KW-0812">Transmembrane</keyword>
<organism evidence="2 3">
    <name type="scientific">Cohnella thailandensis</name>
    <dbReference type="NCBI Taxonomy" id="557557"/>
    <lineage>
        <taxon>Bacteria</taxon>
        <taxon>Bacillati</taxon>
        <taxon>Bacillota</taxon>
        <taxon>Bacilli</taxon>
        <taxon>Bacillales</taxon>
        <taxon>Paenibacillaceae</taxon>
        <taxon>Cohnella</taxon>
    </lineage>
</organism>
<name>A0A841SU79_9BACL</name>
<dbReference type="Proteomes" id="UP000535838">
    <property type="component" value="Unassembled WGS sequence"/>
</dbReference>
<protein>
    <submittedName>
        <fullName evidence="2">HPP family protein</fullName>
    </submittedName>
</protein>
<gene>
    <name evidence="2" type="ORF">H7B67_03540</name>
</gene>
<evidence type="ECO:0000313" key="2">
    <source>
        <dbReference type="EMBL" id="MBB6633187.1"/>
    </source>
</evidence>
<evidence type="ECO:0000256" key="1">
    <source>
        <dbReference type="SAM" id="Phobius"/>
    </source>
</evidence>
<sequence>MNIKTIAICFYIMVIYWFSLHISFLDTLFFPTLGAFGFLFLSRSFQHKELVRITIGAFVSAVIGTLLVYVYPSSISVFINVLITMLLINKFKWNAPPIVAISLIPFFSHSTHRWVIPLSACAVLVGLMLTLFVAERVDNKFGHLIAFPNKKRLRADSDSLDLSA</sequence>
<evidence type="ECO:0000313" key="3">
    <source>
        <dbReference type="Proteomes" id="UP000535838"/>
    </source>
</evidence>
<dbReference type="RefSeq" id="WP_185118414.1">
    <property type="nucleotide sequence ID" value="NZ_JACJVQ010000003.1"/>
</dbReference>
<keyword evidence="3" id="KW-1185">Reference proteome</keyword>